<dbReference type="InterPro" id="IPR038501">
    <property type="entry name" value="Spore_GerAC_C_sf"/>
</dbReference>
<dbReference type="InterPro" id="IPR057336">
    <property type="entry name" value="GerAC_N"/>
</dbReference>
<keyword evidence="3" id="KW-0309">Germination</keyword>
<keyword evidence="5" id="KW-0472">Membrane</keyword>
<keyword evidence="7" id="KW-0449">Lipoprotein</keyword>
<evidence type="ECO:0000256" key="2">
    <source>
        <dbReference type="ARBA" id="ARBA00007886"/>
    </source>
</evidence>
<evidence type="ECO:0000256" key="1">
    <source>
        <dbReference type="ARBA" id="ARBA00004635"/>
    </source>
</evidence>
<dbReference type="RefSeq" id="WP_199017839.1">
    <property type="nucleotide sequence ID" value="NZ_JAELUP010000006.1"/>
</dbReference>
<organism evidence="11 12">
    <name type="scientific">Paenibacillus roseus</name>
    <dbReference type="NCBI Taxonomy" id="2798579"/>
    <lineage>
        <taxon>Bacteria</taxon>
        <taxon>Bacillati</taxon>
        <taxon>Bacillota</taxon>
        <taxon>Bacilli</taxon>
        <taxon>Bacillales</taxon>
        <taxon>Paenibacillaceae</taxon>
        <taxon>Paenibacillus</taxon>
    </lineage>
</organism>
<protein>
    <submittedName>
        <fullName evidence="11">Ger(X)C family spore germination protein</fullName>
    </submittedName>
</protein>
<comment type="subcellular location">
    <subcellularLocation>
        <location evidence="1">Membrane</location>
        <topology evidence="1">Lipid-anchor</topology>
    </subcellularLocation>
</comment>
<dbReference type="GO" id="GO:0016020">
    <property type="term" value="C:membrane"/>
    <property type="evidence" value="ECO:0007669"/>
    <property type="project" value="UniProtKB-SubCell"/>
</dbReference>
<evidence type="ECO:0000256" key="7">
    <source>
        <dbReference type="ARBA" id="ARBA00023288"/>
    </source>
</evidence>
<sequence>MFFRFLKTCLLLSVLPLLGGCWSQINFDQLTVVSSLGLDLNPDKRLEVTIQLVNPTLPISAGGGNQQRRSIATYSAVGATVEDALETIRQQAKKSLFFPQTRVVMIGERLARKGLDGVMDYFWRNQYQNFNSFVLISKEPVRQALGKSQELQAVPADEWKAYLESKYYKSLSGAIELYQFLPRLNQSGYAAAVPGLRSAESYGANQRIMAIEELAVFRHERLVGWMNSDETQMVSWLSGMAKSGSFKVKIDEGTIISFQMNPVAVRLTPVFDGERITLKVKMVAEAGIVTSTAELNLADPDFNRKLVRSLTDHLQRQTEHTVYKLFRTYRTDSIGFGETIHRKAPSKWKKLKKDWEERLKTIKVEPEIKVVMTKSGLLIEGLITKDDEEKK</sequence>
<keyword evidence="12" id="KW-1185">Reference proteome</keyword>
<evidence type="ECO:0000256" key="5">
    <source>
        <dbReference type="ARBA" id="ARBA00023136"/>
    </source>
</evidence>
<dbReference type="GO" id="GO:0009847">
    <property type="term" value="P:spore germination"/>
    <property type="evidence" value="ECO:0007669"/>
    <property type="project" value="InterPro"/>
</dbReference>
<evidence type="ECO:0000256" key="6">
    <source>
        <dbReference type="ARBA" id="ARBA00023139"/>
    </source>
</evidence>
<dbReference type="Pfam" id="PF05504">
    <property type="entry name" value="Spore_GerAC"/>
    <property type="match status" value="1"/>
</dbReference>
<evidence type="ECO:0000313" key="12">
    <source>
        <dbReference type="Proteomes" id="UP000640274"/>
    </source>
</evidence>
<comment type="similarity">
    <text evidence="2">Belongs to the GerABKC lipoprotein family.</text>
</comment>
<dbReference type="PANTHER" id="PTHR35789">
    <property type="entry name" value="SPORE GERMINATION PROTEIN B3"/>
    <property type="match status" value="1"/>
</dbReference>
<dbReference type="Proteomes" id="UP000640274">
    <property type="component" value="Unassembled WGS sequence"/>
</dbReference>
<feature type="domain" description="Spore germination protein N-terminal" evidence="10">
    <location>
        <begin position="26"/>
        <end position="196"/>
    </location>
</feature>
<gene>
    <name evidence="11" type="ORF">JFN88_03120</name>
</gene>
<evidence type="ECO:0000256" key="3">
    <source>
        <dbReference type="ARBA" id="ARBA00022544"/>
    </source>
</evidence>
<reference evidence="11" key="1">
    <citation type="submission" date="2020-12" db="EMBL/GenBank/DDBJ databases">
        <authorList>
            <person name="Huq M.A."/>
        </authorList>
    </citation>
    <scope>NUCLEOTIDE SEQUENCE</scope>
    <source>
        <strain evidence="11">MAHUQ-46</strain>
    </source>
</reference>
<dbReference type="NCBIfam" id="TIGR02887">
    <property type="entry name" value="spore_ger_x_C"/>
    <property type="match status" value="1"/>
</dbReference>
<proteinExistence type="inferred from homology"/>
<feature type="domain" description="Spore germination GerAC-like C-terminal" evidence="9">
    <location>
        <begin position="213"/>
        <end position="376"/>
    </location>
</feature>
<comment type="caution">
    <text evidence="11">The sequence shown here is derived from an EMBL/GenBank/DDBJ whole genome shotgun (WGS) entry which is preliminary data.</text>
</comment>
<evidence type="ECO:0000259" key="9">
    <source>
        <dbReference type="Pfam" id="PF05504"/>
    </source>
</evidence>
<dbReference type="Gene3D" id="3.30.300.210">
    <property type="entry name" value="Nutrient germinant receptor protein C, domain 3"/>
    <property type="match status" value="1"/>
</dbReference>
<dbReference type="InterPro" id="IPR046953">
    <property type="entry name" value="Spore_GerAC-like_C"/>
</dbReference>
<keyword evidence="6" id="KW-0564">Palmitate</keyword>
<dbReference type="PROSITE" id="PS51257">
    <property type="entry name" value="PROKAR_LIPOPROTEIN"/>
    <property type="match status" value="1"/>
</dbReference>
<dbReference type="Pfam" id="PF25198">
    <property type="entry name" value="Spore_GerAC_N"/>
    <property type="match status" value="1"/>
</dbReference>
<feature type="chain" id="PRO_5039395732" evidence="8">
    <location>
        <begin position="20"/>
        <end position="391"/>
    </location>
</feature>
<dbReference type="PANTHER" id="PTHR35789:SF1">
    <property type="entry name" value="SPORE GERMINATION PROTEIN B3"/>
    <property type="match status" value="1"/>
</dbReference>
<keyword evidence="4 8" id="KW-0732">Signal</keyword>
<dbReference type="AlphaFoldDB" id="A0A934J4R3"/>
<accession>A0A934J4R3</accession>
<evidence type="ECO:0000313" key="11">
    <source>
        <dbReference type="EMBL" id="MBJ6360313.1"/>
    </source>
</evidence>
<dbReference type="EMBL" id="JAELUP010000006">
    <property type="protein sequence ID" value="MBJ6360313.1"/>
    <property type="molecule type" value="Genomic_DNA"/>
</dbReference>
<evidence type="ECO:0000256" key="4">
    <source>
        <dbReference type="ARBA" id="ARBA00022729"/>
    </source>
</evidence>
<feature type="signal peptide" evidence="8">
    <location>
        <begin position="1"/>
        <end position="19"/>
    </location>
</feature>
<evidence type="ECO:0000256" key="8">
    <source>
        <dbReference type="SAM" id="SignalP"/>
    </source>
</evidence>
<evidence type="ECO:0000259" key="10">
    <source>
        <dbReference type="Pfam" id="PF25198"/>
    </source>
</evidence>
<dbReference type="InterPro" id="IPR008844">
    <property type="entry name" value="Spore_GerAC-like"/>
</dbReference>
<name>A0A934J4R3_9BACL</name>